<dbReference type="SUPFAM" id="SSF88874">
    <property type="entry name" value="Receptor-binding domain of short tail fibre protein gp12"/>
    <property type="match status" value="1"/>
</dbReference>
<dbReference type="EMBL" id="JAUFQH010000022">
    <property type="protein sequence ID" value="MDN3621358.1"/>
    <property type="molecule type" value="Genomic_DNA"/>
</dbReference>
<reference evidence="1 2" key="1">
    <citation type="journal article" date="2014" name="Int. J. Syst. Evol. Microbiol.">
        <title>Complete genome sequence of Corynebacterium casei LMG S-19264T (=DSM 44701T), isolated from a smear-ripened cheese.</title>
        <authorList>
            <consortium name="US DOE Joint Genome Institute (JGI-PGF)"/>
            <person name="Walter F."/>
            <person name="Albersmeier A."/>
            <person name="Kalinowski J."/>
            <person name="Ruckert C."/>
        </authorList>
    </citation>
    <scope>NUCLEOTIDE SEQUENCE [LARGE SCALE GENOMIC DNA]</scope>
    <source>
        <strain evidence="1 2">CECT 8670</strain>
    </source>
</reference>
<name>A0AAJ1VHZ6_9FLAO</name>
<gene>
    <name evidence="1" type="ORF">QWY81_17960</name>
</gene>
<dbReference type="CDD" id="cd22641">
    <property type="entry name" value="C24-like"/>
    <property type="match status" value="1"/>
</dbReference>
<evidence type="ECO:0008006" key="3">
    <source>
        <dbReference type="Google" id="ProtNLM"/>
    </source>
</evidence>
<accession>A0AAJ1VHZ6</accession>
<sequence length="251" mass="27093">MKHIAELERGGFIIDGEFAETVGEMISQRDTAVASLAENKAIISGVEVSGTSRTNGIVSLNGKLYSFIGGVAQANVTTKKVAVNRPNASQVDAPAFYIDTLQFGEDGTETFPFDELTRYYSAQPKYKEIKIIGRNITNEELAGTGWFLSNGQNGTDNLQDRFFVVSGNEYSVGDIGGSKQVTLTEAQMPKHKHGMEDGVSTSNGAGYITDGNLNNDANPLDHAFTKETGGDQPHENRPPYYAVVAIQFIGL</sequence>
<dbReference type="Proteomes" id="UP001228636">
    <property type="component" value="Unassembled WGS sequence"/>
</dbReference>
<dbReference type="RefSeq" id="WP_261972838.1">
    <property type="nucleotide sequence ID" value="NZ_CP103460.1"/>
</dbReference>
<evidence type="ECO:0000313" key="1">
    <source>
        <dbReference type="EMBL" id="MDN3621358.1"/>
    </source>
</evidence>
<comment type="caution">
    <text evidence="1">The sequence shown here is derived from an EMBL/GenBank/DDBJ whole genome shotgun (WGS) entry which is preliminary data.</text>
</comment>
<organism evidence="1 2">
    <name type="scientific">Polaribacter sejongensis</name>
    <dbReference type="NCBI Taxonomy" id="985043"/>
    <lineage>
        <taxon>Bacteria</taxon>
        <taxon>Pseudomonadati</taxon>
        <taxon>Bacteroidota</taxon>
        <taxon>Flavobacteriia</taxon>
        <taxon>Flavobacteriales</taxon>
        <taxon>Flavobacteriaceae</taxon>
    </lineage>
</organism>
<proteinExistence type="predicted"/>
<dbReference type="AlphaFoldDB" id="A0AAJ1VHZ6"/>
<evidence type="ECO:0000313" key="2">
    <source>
        <dbReference type="Proteomes" id="UP001228636"/>
    </source>
</evidence>
<protein>
    <recommendedName>
        <fullName evidence="3">Tail fiber protein</fullName>
    </recommendedName>
</protein>